<evidence type="ECO:0000313" key="15">
    <source>
        <dbReference type="Proteomes" id="UP000887458"/>
    </source>
</evidence>
<dbReference type="Gene3D" id="1.50.10.20">
    <property type="match status" value="1"/>
</dbReference>
<dbReference type="Gene3D" id="2.60.40.1930">
    <property type="match status" value="2"/>
</dbReference>
<dbReference type="Gene3D" id="2.60.40.10">
    <property type="entry name" value="Immunoglobulins"/>
    <property type="match status" value="2"/>
</dbReference>
<feature type="domain" description="Alpha-2-macroglobulin bait region" evidence="11">
    <location>
        <begin position="445"/>
        <end position="580"/>
    </location>
</feature>
<name>A0ABQ8JN20_DERPT</name>
<evidence type="ECO:0000256" key="3">
    <source>
        <dbReference type="ARBA" id="ARBA00022729"/>
    </source>
</evidence>
<comment type="caution">
    <text evidence="14">The sequence shown here is derived from an EMBL/GenBank/DDBJ whole genome shotgun (WGS) entry which is preliminary data.</text>
</comment>
<evidence type="ECO:0000256" key="6">
    <source>
        <dbReference type="ARBA" id="ARBA00023157"/>
    </source>
</evidence>
<sequence>MWTNFVLAILTFMSIFQSNLSDPVYTIVSPSKLRPNSDYHLSIQLENTTQSASFDISISGPSTQSNFNRIDSTVTVRPYESRIINLEIGEWAKGNYKLIVKGRTDGEPRYEFANETDLEFDSKSYSIFVQTDKAVYKPGQIVRFRTIIVNPSLIPNLAGSLDIFIKDPKDNLIKQWKRIFTHRGVVSEQFALSDQPPLGDWTISVEVAVDVLLPPYATYNRSDVVATVKATYTYGKPVRGDVTLTVQPLLRHSSITFRPLEQFQTKIRLGADGKVDIPINIVRDMNLRTDFFDREIEFFALVEETLTGRKYNKSSVLKIYHKEVKVEMIKTAKTFKPGLKYTAFFKVAYQDDTPVDNDGPPVILSYGYSHHEDEWNNTIKKVPHNGIIQIDFYPPKEKGKIGVIGLSAEYRGQTYFLESINVAQSPSMNFIQVIMKQENPEHDNILKRKPLRVGDEITFIVNATEPFDNLVYEVMAKGDLVLARNIRSGPPGRTIEQIVITITHRMTPKARLLVYYIRDGNKEIVADAFNFNVDGSFKTPVSISSNVNQTKPGGLVNIEVRTKPSAYVGLLGVDQSVLLLKSGFDITQQDVLNELESYDSGNQNPFDLYPRYWPWSAATTAADIFSDSGVVILTNSLVHQYEHKIYFAMPLAATTAFTRNLGSPGIAFDDDNPAELEMSPVYRKGAQMPTRQSKSVIKLRKKFPETWIWSNLTSENRKTNFFAADGGGIIVNNQRRGDLKPLAAIRLDDLILEHRLQPPDFKLTPKSESRIVLRKTFPETWIWANLTTGNDGLARYSDSIPDTITSWYVSAFAVDSITGLGIAPDALKINVFRPFFIKLSLPYSIIRGESVSIQAIVFNYQNKPITAEVVMENQADEFEFTNAANEIEFAGEQNVREKRKSVTIASYDGVSVNFLITPKKLGFINIRIRASADLIGDAVVQKLLVKPEGQTQYFNKAMFINAVNQQDRTLIKRNVSIEIPPNAVPGSVRIMVSGISDILGPTVNHLDDLLRMPYGCGEQNMINLVPNIVVTNYLERVRRMTEAIRAKTKNHIETGYQRELTYRRDDGSFSAFGQSDKAGSTWLTAFVTKTFIQARPHIDVDNAIITKSIEWLLTRQRKDGSFAEYGEVHNKALQGGSAIKPRAADESEDAETNDNAGALTAFVLIAILHETKSDPIRVRHESALQRAADFVYSRVSSSTSPYEVAIGNYALHLADSQHKDVAHKKMMAMVKQDPDSLMYWSIRSDQEQNKTSDRLKIVASDYLLYPNAVDIEATSYAILTMALRSEVDQAIPALRWLISKQNSNGGFSSTQDTVIGLQALGAIAERISTATVKMAVNIKHGNAKDGDLSTNPGPQQVLYFNTDNALVLQQIQLDSEKTEWVQLEAAGFGTAIIQVSYQYNLAVSAEKPAFFLNPQKDKTSTENYLQLSICTYYKEGNSTNMAVMEVELPSGYNADVDALPAATRAKEVKRVDTANNDGTVIVYFDRVTRDELCITVPAHRTHHVANNKPVPVTIYDYYDRSKLSRIFYEPTLVTFCDICPQNEIECRARCSQRQSQRQQRQRNDEYSRSGTTSFDRYGEREWEDGTNHSSNPIRSAILINVIIITFTTIFNFIHL</sequence>
<gene>
    <name evidence="14" type="ORF">DERP_008860</name>
</gene>
<dbReference type="SUPFAM" id="SSF49410">
    <property type="entry name" value="Alpha-macroglobulin receptor domain"/>
    <property type="match status" value="1"/>
</dbReference>
<dbReference type="Gene3D" id="2.60.40.1940">
    <property type="match status" value="1"/>
</dbReference>
<evidence type="ECO:0000256" key="5">
    <source>
        <dbReference type="ARBA" id="ARBA00022966"/>
    </source>
</evidence>
<dbReference type="Gene3D" id="2.60.120.1540">
    <property type="match status" value="1"/>
</dbReference>
<feature type="region of interest" description="Disordered" evidence="8">
    <location>
        <begin position="1551"/>
        <end position="1587"/>
    </location>
</feature>
<dbReference type="SUPFAM" id="SSF81296">
    <property type="entry name" value="E set domains"/>
    <property type="match status" value="1"/>
</dbReference>
<reference evidence="14 15" key="1">
    <citation type="journal article" date="2018" name="J. Allergy Clin. Immunol.">
        <title>High-quality assembly of Dermatophagoides pteronyssinus genome and transcriptome reveals a wide range of novel allergens.</title>
        <authorList>
            <person name="Liu X.Y."/>
            <person name="Yang K.Y."/>
            <person name="Wang M.Q."/>
            <person name="Kwok J.S."/>
            <person name="Zeng X."/>
            <person name="Yang Z."/>
            <person name="Xiao X.J."/>
            <person name="Lau C.P."/>
            <person name="Li Y."/>
            <person name="Huang Z.M."/>
            <person name="Ba J.G."/>
            <person name="Yim A.K."/>
            <person name="Ouyang C.Y."/>
            <person name="Ngai S.M."/>
            <person name="Chan T.F."/>
            <person name="Leung E.L."/>
            <person name="Liu L."/>
            <person name="Liu Z.G."/>
            <person name="Tsui S.K."/>
        </authorList>
    </citation>
    <scope>NUCLEOTIDE SEQUENCE [LARGE SCALE GENOMIC DNA]</scope>
    <source>
        <strain evidence="14">Derp</strain>
    </source>
</reference>
<evidence type="ECO:0000256" key="4">
    <source>
        <dbReference type="ARBA" id="ARBA00022900"/>
    </source>
</evidence>
<feature type="domain" description="Alpha-macroglobulin receptor-binding" evidence="13">
    <location>
        <begin position="1439"/>
        <end position="1528"/>
    </location>
</feature>
<evidence type="ECO:0008006" key="16">
    <source>
        <dbReference type="Google" id="ProtNLM"/>
    </source>
</evidence>
<dbReference type="CDD" id="cd02897">
    <property type="entry name" value="A2M_2"/>
    <property type="match status" value="1"/>
</dbReference>
<dbReference type="SMART" id="SM01360">
    <property type="entry name" value="A2M"/>
    <property type="match status" value="1"/>
</dbReference>
<dbReference type="PROSITE" id="PS00477">
    <property type="entry name" value="ALPHA_2_MACROGLOBULIN"/>
    <property type="match status" value="1"/>
</dbReference>
<feature type="domain" description="Alpha-2-macroglobulin" evidence="12">
    <location>
        <begin position="780"/>
        <end position="871"/>
    </location>
</feature>
<keyword evidence="3 10" id="KW-0732">Signal</keyword>
<reference evidence="14 15" key="2">
    <citation type="journal article" date="2022" name="Mol. Biol. Evol.">
        <title>Comparative Genomics Reveals Insights into the Divergent Evolution of Astigmatic Mites and Household Pest Adaptations.</title>
        <authorList>
            <person name="Xiong Q."/>
            <person name="Wan A.T."/>
            <person name="Liu X."/>
            <person name="Fung C.S."/>
            <person name="Xiao X."/>
            <person name="Malainual N."/>
            <person name="Hou J."/>
            <person name="Wang L."/>
            <person name="Wang M."/>
            <person name="Yang K.Y."/>
            <person name="Cui Y."/>
            <person name="Leung E.L."/>
            <person name="Nong W."/>
            <person name="Shin S.K."/>
            <person name="Au S.W."/>
            <person name="Jeong K.Y."/>
            <person name="Chew F.T."/>
            <person name="Hui J.H."/>
            <person name="Leung T.F."/>
            <person name="Tungtrongchitr A."/>
            <person name="Zhong N."/>
            <person name="Liu Z."/>
            <person name="Tsui S.K."/>
        </authorList>
    </citation>
    <scope>NUCLEOTIDE SEQUENCE [LARGE SCALE GENOMIC DNA]</scope>
    <source>
        <strain evidence="14">Derp</strain>
    </source>
</reference>
<evidence type="ECO:0000256" key="10">
    <source>
        <dbReference type="SAM" id="SignalP"/>
    </source>
</evidence>
<dbReference type="Gene3D" id="2.20.130.20">
    <property type="match status" value="1"/>
</dbReference>
<keyword evidence="5" id="KW-0882">Thioester bond</keyword>
<accession>A0ABQ8JN20</accession>
<dbReference type="Pfam" id="PF00207">
    <property type="entry name" value="A2M"/>
    <property type="match status" value="1"/>
</dbReference>
<comment type="similarity">
    <text evidence="1">Belongs to the protease inhibitor I39 (alpha-2-macroglobulin) family.</text>
</comment>
<dbReference type="Gene3D" id="2.60.40.690">
    <property type="entry name" value="Alpha-macroglobulin, receptor-binding domain"/>
    <property type="match status" value="1"/>
</dbReference>
<keyword evidence="15" id="KW-1185">Reference proteome</keyword>
<dbReference type="Pfam" id="PF01835">
    <property type="entry name" value="MG2"/>
    <property type="match status" value="1"/>
</dbReference>
<evidence type="ECO:0000256" key="8">
    <source>
        <dbReference type="SAM" id="MobiDB-lite"/>
    </source>
</evidence>
<dbReference type="Gene3D" id="6.20.50.160">
    <property type="match status" value="1"/>
</dbReference>
<evidence type="ECO:0000256" key="7">
    <source>
        <dbReference type="ARBA" id="ARBA00023180"/>
    </source>
</evidence>
<feature type="signal peptide" evidence="10">
    <location>
        <begin position="1"/>
        <end position="21"/>
    </location>
</feature>
<dbReference type="InterPro" id="IPR014756">
    <property type="entry name" value="Ig_E-set"/>
</dbReference>
<dbReference type="Pfam" id="PF17791">
    <property type="entry name" value="MG3"/>
    <property type="match status" value="1"/>
</dbReference>
<dbReference type="SMART" id="SM01361">
    <property type="entry name" value="A2M_recep"/>
    <property type="match status" value="1"/>
</dbReference>
<keyword evidence="2" id="KW-0646">Protease inhibitor</keyword>
<dbReference type="Pfam" id="PF07678">
    <property type="entry name" value="TED_complement"/>
    <property type="match status" value="1"/>
</dbReference>
<keyword evidence="7" id="KW-0325">Glycoprotein</keyword>
<evidence type="ECO:0000259" key="11">
    <source>
        <dbReference type="SMART" id="SM01359"/>
    </source>
</evidence>
<dbReference type="Pfam" id="PF07703">
    <property type="entry name" value="A2M_BRD"/>
    <property type="match status" value="1"/>
</dbReference>
<keyword evidence="9" id="KW-1133">Transmembrane helix</keyword>
<dbReference type="InterPro" id="IPR050473">
    <property type="entry name" value="A2M/Complement_sys"/>
</dbReference>
<dbReference type="InterPro" id="IPR013783">
    <property type="entry name" value="Ig-like_fold"/>
</dbReference>
<dbReference type="PANTHER" id="PTHR11412">
    <property type="entry name" value="MACROGLOBULIN / COMPLEMENT"/>
    <property type="match status" value="1"/>
</dbReference>
<dbReference type="Pfam" id="PF07677">
    <property type="entry name" value="A2M_recep"/>
    <property type="match status" value="1"/>
</dbReference>
<keyword evidence="6" id="KW-1015">Disulfide bond</keyword>
<dbReference type="SUPFAM" id="SSF48239">
    <property type="entry name" value="Terpenoid cyclases/Protein prenyltransferases"/>
    <property type="match status" value="1"/>
</dbReference>
<dbReference type="PANTHER" id="PTHR11412:SF136">
    <property type="entry name" value="CD109 ANTIGEN"/>
    <property type="match status" value="1"/>
</dbReference>
<dbReference type="InterPro" id="IPR041555">
    <property type="entry name" value="MG3"/>
</dbReference>
<dbReference type="InterPro" id="IPR011625">
    <property type="entry name" value="A2M_N_BRD"/>
</dbReference>
<dbReference type="EMBL" id="NJHN03000030">
    <property type="protein sequence ID" value="KAH9424012.1"/>
    <property type="molecule type" value="Genomic_DNA"/>
</dbReference>
<keyword evidence="4" id="KW-0722">Serine protease inhibitor</keyword>
<dbReference type="InterPro" id="IPR036595">
    <property type="entry name" value="A-macroglobulin_rcpt-bd_sf"/>
</dbReference>
<protein>
    <recommendedName>
        <fullName evidence="16">CD109 antigen-like</fullName>
    </recommendedName>
</protein>
<dbReference type="SMART" id="SM01419">
    <property type="entry name" value="Thiol-ester_cl"/>
    <property type="match status" value="1"/>
</dbReference>
<dbReference type="InterPro" id="IPR002890">
    <property type="entry name" value="MG2"/>
</dbReference>
<feature type="transmembrane region" description="Helical" evidence="9">
    <location>
        <begin position="1596"/>
        <end position="1613"/>
    </location>
</feature>
<keyword evidence="9" id="KW-0812">Transmembrane</keyword>
<dbReference type="InterPro" id="IPR009048">
    <property type="entry name" value="A-macroglobulin_rcpt-bd"/>
</dbReference>
<dbReference type="InterPro" id="IPR041813">
    <property type="entry name" value="A2M_TED"/>
</dbReference>
<keyword evidence="9" id="KW-0472">Membrane</keyword>
<dbReference type="InterPro" id="IPR011626">
    <property type="entry name" value="Alpha-macroglobulin_TED"/>
</dbReference>
<feature type="chain" id="PRO_5045278291" description="CD109 antigen-like" evidence="10">
    <location>
        <begin position="22"/>
        <end position="1615"/>
    </location>
</feature>
<feature type="compositionally biased region" description="Basic and acidic residues" evidence="8">
    <location>
        <begin position="1576"/>
        <end position="1586"/>
    </location>
</feature>
<evidence type="ECO:0000259" key="13">
    <source>
        <dbReference type="SMART" id="SM01361"/>
    </source>
</evidence>
<proteinExistence type="inferred from homology"/>
<dbReference type="SMART" id="SM01359">
    <property type="entry name" value="A2M_N_2"/>
    <property type="match status" value="1"/>
</dbReference>
<dbReference type="InterPro" id="IPR001599">
    <property type="entry name" value="Macroglobln_a2"/>
</dbReference>
<organism evidence="14 15">
    <name type="scientific">Dermatophagoides pteronyssinus</name>
    <name type="common">European house dust mite</name>
    <dbReference type="NCBI Taxonomy" id="6956"/>
    <lineage>
        <taxon>Eukaryota</taxon>
        <taxon>Metazoa</taxon>
        <taxon>Ecdysozoa</taxon>
        <taxon>Arthropoda</taxon>
        <taxon>Chelicerata</taxon>
        <taxon>Arachnida</taxon>
        <taxon>Acari</taxon>
        <taxon>Acariformes</taxon>
        <taxon>Sarcoptiformes</taxon>
        <taxon>Astigmata</taxon>
        <taxon>Psoroptidia</taxon>
        <taxon>Analgoidea</taxon>
        <taxon>Pyroglyphidae</taxon>
        <taxon>Dermatophagoidinae</taxon>
        <taxon>Dermatophagoides</taxon>
    </lineage>
</organism>
<dbReference type="InterPro" id="IPR019742">
    <property type="entry name" value="MacrogloblnA2_CS"/>
</dbReference>
<evidence type="ECO:0000256" key="2">
    <source>
        <dbReference type="ARBA" id="ARBA00022690"/>
    </source>
</evidence>
<dbReference type="InterPro" id="IPR047565">
    <property type="entry name" value="Alpha-macroglob_thiol-ester_cl"/>
</dbReference>
<evidence type="ECO:0000256" key="9">
    <source>
        <dbReference type="SAM" id="Phobius"/>
    </source>
</evidence>
<dbReference type="InterPro" id="IPR008930">
    <property type="entry name" value="Terpenoid_cyclase/PrenylTrfase"/>
</dbReference>
<evidence type="ECO:0000256" key="1">
    <source>
        <dbReference type="ARBA" id="ARBA00010952"/>
    </source>
</evidence>
<dbReference type="Gene3D" id="2.60.40.2950">
    <property type="match status" value="1"/>
</dbReference>
<dbReference type="Proteomes" id="UP000887458">
    <property type="component" value="Unassembled WGS sequence"/>
</dbReference>
<evidence type="ECO:0000259" key="12">
    <source>
        <dbReference type="SMART" id="SM01360"/>
    </source>
</evidence>
<evidence type="ECO:0000313" key="14">
    <source>
        <dbReference type="EMBL" id="KAH9424012.1"/>
    </source>
</evidence>